<dbReference type="GO" id="GO:0022857">
    <property type="term" value="F:transmembrane transporter activity"/>
    <property type="evidence" value="ECO:0007669"/>
    <property type="project" value="InterPro"/>
</dbReference>
<keyword evidence="3" id="KW-1003">Cell membrane</keyword>
<feature type="transmembrane region" description="Helical" evidence="8">
    <location>
        <begin position="91"/>
        <end position="115"/>
    </location>
</feature>
<dbReference type="CDD" id="cd06579">
    <property type="entry name" value="TM_PBP1_transp_AraH_like"/>
    <property type="match status" value="1"/>
</dbReference>
<keyword evidence="5 8" id="KW-0812">Transmembrane</keyword>
<dbReference type="PANTHER" id="PTHR32196">
    <property type="entry name" value="ABC TRANSPORTER PERMEASE PROTEIN YPHD-RELATED-RELATED"/>
    <property type="match status" value="1"/>
</dbReference>
<keyword evidence="7 8" id="KW-0472">Membrane</keyword>
<gene>
    <name evidence="9" type="ORF">DWW02_01395</name>
</gene>
<protein>
    <submittedName>
        <fullName evidence="9">ABC transporter permease</fullName>
    </submittedName>
</protein>
<comment type="caution">
    <text evidence="9">The sequence shown here is derived from an EMBL/GenBank/DDBJ whole genome shotgun (WGS) entry which is preliminary data.</text>
</comment>
<name>A0A412ZE03_9FIRM</name>
<evidence type="ECO:0000313" key="9">
    <source>
        <dbReference type="EMBL" id="RGV78423.1"/>
    </source>
</evidence>
<evidence type="ECO:0000256" key="4">
    <source>
        <dbReference type="ARBA" id="ARBA00022519"/>
    </source>
</evidence>
<dbReference type="RefSeq" id="WP_118017208.1">
    <property type="nucleotide sequence ID" value="NZ_CAUHGS010000006.1"/>
</dbReference>
<evidence type="ECO:0000256" key="2">
    <source>
        <dbReference type="ARBA" id="ARBA00022448"/>
    </source>
</evidence>
<proteinExistence type="predicted"/>
<keyword evidence="6 8" id="KW-1133">Transmembrane helix</keyword>
<accession>A0A412ZE03</accession>
<feature type="transmembrane region" description="Helical" evidence="8">
    <location>
        <begin position="121"/>
        <end position="147"/>
    </location>
</feature>
<reference evidence="9 10" key="1">
    <citation type="submission" date="2018-08" db="EMBL/GenBank/DDBJ databases">
        <title>A genome reference for cultivated species of the human gut microbiota.</title>
        <authorList>
            <person name="Zou Y."/>
            <person name="Xue W."/>
            <person name="Luo G."/>
        </authorList>
    </citation>
    <scope>NUCLEOTIDE SEQUENCE [LARGE SCALE GENOMIC DNA]</scope>
    <source>
        <strain evidence="9 10">AF14-18</strain>
    </source>
</reference>
<comment type="subcellular location">
    <subcellularLocation>
        <location evidence="1">Cell membrane</location>
        <topology evidence="1">Multi-pass membrane protein</topology>
    </subcellularLocation>
</comment>
<dbReference type="PANTHER" id="PTHR32196:SF21">
    <property type="entry name" value="ABC TRANSPORTER PERMEASE PROTEIN YPHD-RELATED"/>
    <property type="match status" value="1"/>
</dbReference>
<feature type="transmembrane region" description="Helical" evidence="8">
    <location>
        <begin position="211"/>
        <end position="230"/>
    </location>
</feature>
<dbReference type="EMBL" id="QRZM01000001">
    <property type="protein sequence ID" value="RGV78423.1"/>
    <property type="molecule type" value="Genomic_DNA"/>
</dbReference>
<sequence>MKSALKKYLGSDNKGALLLLMALICVLFTFGTQGLFLNTQNIRNILVSASLNGIIGIGMTFVLITGGIDLSVTGNIIMTSLLVSKMMMSGVNWAVCLLAALVIGALVGIINGYAIGKFGMVAFVVTMAMNLITTGYGKLFSGGLTLYGFPEVHGIFCKYLLGIIPGPVIMMAVVAVIASLILRYTNYGRKLYAVGGNVKAAWMSGIKTSKVIIIAYIISGFLCGLGAILMTSKLMSASSTMISNTEMDAIAAAVLGGTSLSGGVGSVFGTIIGAITIAMITNGLNLMGVSPFAQEICKGLIIFVVVAVDAVQKRKMQEK</sequence>
<feature type="transmembrane region" description="Helical" evidence="8">
    <location>
        <begin position="250"/>
        <end position="280"/>
    </location>
</feature>
<evidence type="ECO:0000256" key="5">
    <source>
        <dbReference type="ARBA" id="ARBA00022692"/>
    </source>
</evidence>
<feature type="transmembrane region" description="Helical" evidence="8">
    <location>
        <begin position="159"/>
        <end position="182"/>
    </location>
</feature>
<keyword evidence="4" id="KW-0997">Cell inner membrane</keyword>
<evidence type="ECO:0000313" key="10">
    <source>
        <dbReference type="Proteomes" id="UP000284543"/>
    </source>
</evidence>
<evidence type="ECO:0000256" key="8">
    <source>
        <dbReference type="SAM" id="Phobius"/>
    </source>
</evidence>
<evidence type="ECO:0000256" key="1">
    <source>
        <dbReference type="ARBA" id="ARBA00004651"/>
    </source>
</evidence>
<feature type="transmembrane region" description="Helical" evidence="8">
    <location>
        <begin position="49"/>
        <end position="70"/>
    </location>
</feature>
<evidence type="ECO:0000256" key="6">
    <source>
        <dbReference type="ARBA" id="ARBA00022989"/>
    </source>
</evidence>
<evidence type="ECO:0000256" key="3">
    <source>
        <dbReference type="ARBA" id="ARBA00022475"/>
    </source>
</evidence>
<dbReference type="Proteomes" id="UP000284543">
    <property type="component" value="Unassembled WGS sequence"/>
</dbReference>
<feature type="transmembrane region" description="Helical" evidence="8">
    <location>
        <begin position="16"/>
        <end position="37"/>
    </location>
</feature>
<dbReference type="InterPro" id="IPR001851">
    <property type="entry name" value="ABC_transp_permease"/>
</dbReference>
<evidence type="ECO:0000256" key="7">
    <source>
        <dbReference type="ARBA" id="ARBA00023136"/>
    </source>
</evidence>
<dbReference type="Pfam" id="PF02653">
    <property type="entry name" value="BPD_transp_2"/>
    <property type="match status" value="1"/>
</dbReference>
<dbReference type="GO" id="GO:0005886">
    <property type="term" value="C:plasma membrane"/>
    <property type="evidence" value="ECO:0007669"/>
    <property type="project" value="UniProtKB-SubCell"/>
</dbReference>
<dbReference type="AlphaFoldDB" id="A0A412ZE03"/>
<organism evidence="9 10">
    <name type="scientific">Enterocloster bolteae</name>
    <dbReference type="NCBI Taxonomy" id="208479"/>
    <lineage>
        <taxon>Bacteria</taxon>
        <taxon>Bacillati</taxon>
        <taxon>Bacillota</taxon>
        <taxon>Clostridia</taxon>
        <taxon>Lachnospirales</taxon>
        <taxon>Lachnospiraceae</taxon>
        <taxon>Enterocloster</taxon>
    </lineage>
</organism>
<keyword evidence="2" id="KW-0813">Transport</keyword>